<dbReference type="PANTHER" id="PTHR42891:SF1">
    <property type="entry name" value="D-GLYCERO-BETA-D-MANNO-HEPTOSE-1,7-BISPHOSPHATE 7-PHOSPHATASE"/>
    <property type="match status" value="1"/>
</dbReference>
<evidence type="ECO:0000256" key="4">
    <source>
        <dbReference type="ARBA" id="ARBA00022801"/>
    </source>
</evidence>
<keyword evidence="2 7" id="KW-0963">Cytoplasm</keyword>
<keyword evidence="4 7" id="KW-0378">Hydrolase</keyword>
<feature type="binding site" evidence="10">
    <location>
        <position position="100"/>
    </location>
    <ligand>
        <name>Zn(2+)</name>
        <dbReference type="ChEBI" id="CHEBI:29105"/>
    </ligand>
</feature>
<dbReference type="EC" id="3.1.3.-" evidence="7"/>
<evidence type="ECO:0000256" key="6">
    <source>
        <dbReference type="ARBA" id="ARBA00031828"/>
    </source>
</evidence>
<feature type="binding site" evidence="10">
    <location>
        <position position="92"/>
    </location>
    <ligand>
        <name>Zn(2+)</name>
        <dbReference type="ChEBI" id="CHEBI:29105"/>
    </ligand>
</feature>
<dbReference type="SUPFAM" id="SSF56784">
    <property type="entry name" value="HAD-like"/>
    <property type="match status" value="1"/>
</dbReference>
<evidence type="ECO:0000256" key="10">
    <source>
        <dbReference type="PIRSR" id="PIRSR004682-4"/>
    </source>
</evidence>
<evidence type="ECO:0000256" key="1">
    <source>
        <dbReference type="ARBA" id="ARBA00004496"/>
    </source>
</evidence>
<feature type="site" description="Contributes to substrate recognition" evidence="9">
    <location>
        <position position="103"/>
    </location>
</feature>
<evidence type="ECO:0000256" key="8">
    <source>
        <dbReference type="PIRSR" id="PIRSR004682-1"/>
    </source>
</evidence>
<dbReference type="GO" id="GO:0016791">
    <property type="term" value="F:phosphatase activity"/>
    <property type="evidence" value="ECO:0007669"/>
    <property type="project" value="InterPro"/>
</dbReference>
<dbReference type="InterPro" id="IPR006543">
    <property type="entry name" value="Histidinol-phos"/>
</dbReference>
<reference evidence="11" key="1">
    <citation type="submission" date="2014-07" db="EMBL/GenBank/DDBJ databases">
        <authorList>
            <person name="Urmite Genomes Urmite Genomes"/>
        </authorList>
    </citation>
    <scope>NUCLEOTIDE SEQUENCE</scope>
    <source>
        <strain evidence="11">11W110_air</strain>
    </source>
</reference>
<dbReference type="InterPro" id="IPR006549">
    <property type="entry name" value="HAD-SF_hydro_IIIA"/>
</dbReference>
<dbReference type="Gene3D" id="3.40.50.1000">
    <property type="entry name" value="HAD superfamily/HAD-like"/>
    <property type="match status" value="1"/>
</dbReference>
<keyword evidence="10" id="KW-0862">Zinc</keyword>
<comment type="cofactor">
    <cofactor evidence="10">
        <name>Zn(2+)</name>
        <dbReference type="ChEBI" id="CHEBI:29105"/>
    </cofactor>
</comment>
<feature type="site" description="Stabilizes the phosphoryl group" evidence="9">
    <location>
        <position position="104"/>
    </location>
</feature>
<sequence>MEQQPKPPVRAVLFDRDGTLVFDVPYNSDPELVRPIPGAADVLSRLRAEGVPTGVLTNQSGIARGLLDRSQVDAVNARVEELLGPFDLWEICPHGPDDGCPCRKPAPGMLHSAAERLGLAPEELGFIGDIGADVDAARAAGARGVLVPTPVTRAEEVEAAELVAGSLAEAVALLRGPA</sequence>
<keyword evidence="3 10" id="KW-0479">Metal-binding</keyword>
<evidence type="ECO:0000256" key="3">
    <source>
        <dbReference type="ARBA" id="ARBA00022723"/>
    </source>
</evidence>
<dbReference type="Pfam" id="PF13242">
    <property type="entry name" value="Hydrolase_like"/>
    <property type="match status" value="1"/>
</dbReference>
<dbReference type="NCBIfam" id="TIGR01509">
    <property type="entry name" value="HAD-SF-IA-v3"/>
    <property type="match status" value="1"/>
</dbReference>
<dbReference type="Pfam" id="PF13344">
    <property type="entry name" value="Hydrolase_6"/>
    <property type="match status" value="1"/>
</dbReference>
<dbReference type="PIRSF" id="PIRSF004682">
    <property type="entry name" value="GmhB"/>
    <property type="match status" value="1"/>
</dbReference>
<name>A0A078MIV1_9MICC</name>
<dbReference type="EMBL" id="LN483070">
    <property type="protein sequence ID" value="CEA07318.1"/>
    <property type="molecule type" value="Genomic_DNA"/>
</dbReference>
<evidence type="ECO:0000256" key="9">
    <source>
        <dbReference type="PIRSR" id="PIRSR004682-3"/>
    </source>
</evidence>
<dbReference type="GO" id="GO:0046872">
    <property type="term" value="F:metal ion binding"/>
    <property type="evidence" value="ECO:0007669"/>
    <property type="project" value="UniProtKB-KW"/>
</dbReference>
<evidence type="ECO:0000256" key="5">
    <source>
        <dbReference type="ARBA" id="ARBA00023277"/>
    </source>
</evidence>
<feature type="binding site" evidence="10">
    <location>
        <position position="94"/>
    </location>
    <ligand>
        <name>Zn(2+)</name>
        <dbReference type="ChEBI" id="CHEBI:29105"/>
    </ligand>
</feature>
<feature type="active site" description="Proton donor" evidence="8">
    <location>
        <position position="17"/>
    </location>
</feature>
<evidence type="ECO:0000256" key="7">
    <source>
        <dbReference type="PIRNR" id="PIRNR004682"/>
    </source>
</evidence>
<evidence type="ECO:0000256" key="2">
    <source>
        <dbReference type="ARBA" id="ARBA00022490"/>
    </source>
</evidence>
<comment type="subcellular location">
    <subcellularLocation>
        <location evidence="1 7">Cytoplasm</location>
    </subcellularLocation>
</comment>
<accession>A0A078MIV1</accession>
<dbReference type="GO" id="GO:0005737">
    <property type="term" value="C:cytoplasm"/>
    <property type="evidence" value="ECO:0007669"/>
    <property type="project" value="UniProtKB-SubCell"/>
</dbReference>
<dbReference type="GO" id="GO:0005975">
    <property type="term" value="P:carbohydrate metabolic process"/>
    <property type="evidence" value="ECO:0007669"/>
    <property type="project" value="InterPro"/>
</dbReference>
<evidence type="ECO:0000313" key="11">
    <source>
        <dbReference type="EMBL" id="CEA07318.1"/>
    </source>
</evidence>
<dbReference type="AlphaFoldDB" id="A0A078MIV1"/>
<dbReference type="InterPro" id="IPR036412">
    <property type="entry name" value="HAD-like_sf"/>
</dbReference>
<feature type="binding site" evidence="10">
    <location>
        <position position="102"/>
    </location>
    <ligand>
        <name>Zn(2+)</name>
        <dbReference type="ChEBI" id="CHEBI:29105"/>
    </ligand>
</feature>
<keyword evidence="5 7" id="KW-0119">Carbohydrate metabolism</keyword>
<comment type="similarity">
    <text evidence="7">Belongs to the gmhB family.</text>
</comment>
<dbReference type="PANTHER" id="PTHR42891">
    <property type="entry name" value="D-GLYCERO-BETA-D-MANNO-HEPTOSE-1,7-BISPHOSPHATE 7-PHOSPHATASE"/>
    <property type="match status" value="1"/>
</dbReference>
<protein>
    <recommendedName>
        <fullName evidence="6 7">D,D-heptose 1,7-bisphosphate phosphatase</fullName>
        <ecNumber evidence="7">3.1.3.-</ecNumber>
    </recommendedName>
</protein>
<feature type="binding site" evidence="10">
    <location>
        <position position="17"/>
    </location>
    <ligand>
        <name>Mg(2+)</name>
        <dbReference type="ChEBI" id="CHEBI:18420"/>
    </ligand>
</feature>
<organism evidence="11">
    <name type="scientific">Arthrobacter saudimassiliensis</name>
    <dbReference type="NCBI Taxonomy" id="1461584"/>
    <lineage>
        <taxon>Bacteria</taxon>
        <taxon>Bacillati</taxon>
        <taxon>Actinomycetota</taxon>
        <taxon>Actinomycetes</taxon>
        <taxon>Micrococcales</taxon>
        <taxon>Micrococcaceae</taxon>
        <taxon>Arthrobacter</taxon>
    </lineage>
</organism>
<dbReference type="InterPro" id="IPR023214">
    <property type="entry name" value="HAD_sf"/>
</dbReference>
<dbReference type="NCBIfam" id="TIGR01656">
    <property type="entry name" value="Histidinol-ppas"/>
    <property type="match status" value="1"/>
</dbReference>
<comment type="cofactor">
    <cofactor evidence="10">
        <name>Mg(2+)</name>
        <dbReference type="ChEBI" id="CHEBI:18420"/>
    </cofactor>
</comment>
<feature type="binding site" evidence="10">
    <location>
        <position position="15"/>
    </location>
    <ligand>
        <name>Mg(2+)</name>
        <dbReference type="ChEBI" id="CHEBI:18420"/>
    </ligand>
</feature>
<gene>
    <name evidence="11" type="ORF">BN1051_00630</name>
</gene>
<proteinExistence type="inferred from homology"/>
<dbReference type="InterPro" id="IPR006357">
    <property type="entry name" value="HAD-SF_hydro_IIA"/>
</dbReference>
<feature type="site" description="Stabilizes the phosphoryl group" evidence="9">
    <location>
        <position position="57"/>
    </location>
</feature>
<dbReference type="NCBIfam" id="TIGR01662">
    <property type="entry name" value="HAD-SF-IIIA"/>
    <property type="match status" value="1"/>
</dbReference>
<keyword evidence="10" id="KW-0460">Magnesium</keyword>
<dbReference type="PATRIC" id="fig|1461584.3.peg.620"/>
<feature type="active site" description="Nucleophile" evidence="8">
    <location>
        <position position="15"/>
    </location>
</feature>
<dbReference type="InterPro" id="IPR006439">
    <property type="entry name" value="HAD-SF_hydro_IA"/>
</dbReference>
<feature type="binding site" evidence="10">
    <location>
        <position position="129"/>
    </location>
    <ligand>
        <name>Mg(2+)</name>
        <dbReference type="ChEBI" id="CHEBI:18420"/>
    </ligand>
</feature>
<dbReference type="InterPro" id="IPR004446">
    <property type="entry name" value="Heptose_bisP_phosphatase"/>
</dbReference>